<evidence type="ECO:0000313" key="2">
    <source>
        <dbReference type="EMBL" id="RAW49390.1"/>
    </source>
</evidence>
<reference evidence="2 3" key="1">
    <citation type="submission" date="2018-02" db="EMBL/GenBank/DDBJ databases">
        <title>Complete genome sequencing of Faecalibacterium prausnitzii strains isolated from the human gut.</title>
        <authorList>
            <person name="Fitzgerald B.C."/>
            <person name="Shkoporov A.N."/>
            <person name="Ross P.R."/>
            <person name="Hill C."/>
        </authorList>
    </citation>
    <scope>NUCLEOTIDE SEQUENCE [LARGE SCALE GENOMIC DNA]</scope>
    <source>
        <strain evidence="2 3">APC942/18-1</strain>
    </source>
</reference>
<evidence type="ECO:0000256" key="1">
    <source>
        <dbReference type="SAM" id="SignalP"/>
    </source>
</evidence>
<evidence type="ECO:0008006" key="4">
    <source>
        <dbReference type="Google" id="ProtNLM"/>
    </source>
</evidence>
<feature type="chain" id="PRO_5043522298" description="Lipoprotein" evidence="1">
    <location>
        <begin position="28"/>
        <end position="184"/>
    </location>
</feature>
<comment type="caution">
    <text evidence="2">The sequence shown here is derived from an EMBL/GenBank/DDBJ whole genome shotgun (WGS) entry which is preliminary data.</text>
</comment>
<protein>
    <recommendedName>
        <fullName evidence="4">Lipoprotein</fullName>
    </recommendedName>
</protein>
<name>A0AAX1QIS9_9FIRM</name>
<dbReference type="Proteomes" id="UP000250997">
    <property type="component" value="Unassembled WGS sequence"/>
</dbReference>
<sequence length="184" mass="19467">MKMFKKIMAVALTAVMAVSMLTGCAIGDAVHEKQLLNALNDAGTTTKVNGAFHKYVKDSKVKVNGVDYTLSEKATAVAKEIAAEKTQKNDKLNTGAVVDLTGLKGEGKYVIAAVVVPTSGDYKWNKLAGDVNAILANGYTATADTKDVKEVSVAMETRTTKKADQNGKEYDVIVIVAAVKPAKV</sequence>
<feature type="signal peptide" evidence="1">
    <location>
        <begin position="1"/>
        <end position="27"/>
    </location>
</feature>
<dbReference type="EMBL" id="PRLA01000006">
    <property type="protein sequence ID" value="RAW49390.1"/>
    <property type="molecule type" value="Genomic_DNA"/>
</dbReference>
<gene>
    <name evidence="2" type="ORF">C4N27_09495</name>
</gene>
<dbReference type="RefSeq" id="WP_158395271.1">
    <property type="nucleotide sequence ID" value="NZ_CP026548.1"/>
</dbReference>
<dbReference type="PROSITE" id="PS51257">
    <property type="entry name" value="PROKAR_LIPOPROTEIN"/>
    <property type="match status" value="1"/>
</dbReference>
<organism evidence="2 3">
    <name type="scientific">Faecalibacterium prausnitzii</name>
    <dbReference type="NCBI Taxonomy" id="853"/>
    <lineage>
        <taxon>Bacteria</taxon>
        <taxon>Bacillati</taxon>
        <taxon>Bacillota</taxon>
        <taxon>Clostridia</taxon>
        <taxon>Eubacteriales</taxon>
        <taxon>Oscillospiraceae</taxon>
        <taxon>Faecalibacterium</taxon>
    </lineage>
</organism>
<dbReference type="AlphaFoldDB" id="A0AAX1QIS9"/>
<proteinExistence type="predicted"/>
<accession>A0AAX1QIS9</accession>
<evidence type="ECO:0000313" key="3">
    <source>
        <dbReference type="Proteomes" id="UP000250997"/>
    </source>
</evidence>
<keyword evidence="1" id="KW-0732">Signal</keyword>